<feature type="transmembrane region" description="Helical" evidence="2">
    <location>
        <begin position="21"/>
        <end position="41"/>
    </location>
</feature>
<dbReference type="InterPro" id="IPR007492">
    <property type="entry name" value="LytTR_DNA-bd_dom"/>
</dbReference>
<reference evidence="5" key="2">
    <citation type="submission" date="2023-07" db="EMBL/GenBank/DDBJ databases">
        <title>Genome content predicts the carbon catabolic preferences of heterotrophic bacteria.</title>
        <authorList>
            <person name="Gralka M."/>
        </authorList>
    </citation>
    <scope>NUCLEOTIDE SEQUENCE</scope>
    <source>
        <strain evidence="5">F2M12</strain>
    </source>
</reference>
<evidence type="ECO:0000313" key="5">
    <source>
        <dbReference type="EMBL" id="MDO6577792.1"/>
    </source>
</evidence>
<dbReference type="InterPro" id="IPR046947">
    <property type="entry name" value="LytR-like"/>
</dbReference>
<dbReference type="Proteomes" id="UP001170717">
    <property type="component" value="Unassembled WGS sequence"/>
</dbReference>
<dbReference type="PIRSF" id="PIRSF031767">
    <property type="entry name" value="MHYE_LytTR"/>
    <property type="match status" value="1"/>
</dbReference>
<keyword evidence="1" id="KW-0902">Two-component regulatory system</keyword>
<keyword evidence="2" id="KW-0812">Transmembrane</keyword>
<proteinExistence type="predicted"/>
<dbReference type="AlphaFoldDB" id="A0AAW7Z1A7"/>
<keyword evidence="2" id="KW-0472">Membrane</keyword>
<reference evidence="4 6" key="1">
    <citation type="submission" date="2015-12" db="EMBL/GenBank/DDBJ databases">
        <title>Intraspecies pangenome expansion in the marine bacterium Alteromonas.</title>
        <authorList>
            <person name="Lopez-Perez M."/>
            <person name="Rodriguez-Valera F."/>
        </authorList>
    </citation>
    <scope>NUCLEOTIDE SEQUENCE [LARGE SCALE GENOMIC DNA]</scope>
    <source>
        <strain evidence="4 6">LMG 21861</strain>
    </source>
</reference>
<dbReference type="KEGG" id="asq:AVL57_14730"/>
<keyword evidence="5" id="KW-0238">DNA-binding</keyword>
<sequence>MGSSDEKLSQFFRNTERYHKWAAFVLLVIYLFLNNSINAASDWTELSRDANNSTALWEPYLWEYSSALATALLVVPLIFSIRKLDTYSFGIRIWLLWHFAFASLFSIAHVTLMVTFRELCYLLSDKEYNFGPLAREFFYEYRKDIWGYITLITFYYIIMFSYRRLIGEASVLREHDADEQLHGAGGTTLSSTLPDNLLVKKLNREFLVKLSDVYWIEASGNYINLHTLKSTFPLRYTMKQFCENAGDKGFIRVHRSYAIQCTFINNIAFEESGDGTAVLLDGTKVAISRRYKEDLKARLTPSLS</sequence>
<feature type="transmembrane region" description="Helical" evidence="2">
    <location>
        <begin position="93"/>
        <end position="116"/>
    </location>
</feature>
<feature type="transmembrane region" description="Helical" evidence="2">
    <location>
        <begin position="145"/>
        <end position="162"/>
    </location>
</feature>
<dbReference type="Gene3D" id="2.40.50.1020">
    <property type="entry name" value="LytTr DNA-binding domain"/>
    <property type="match status" value="1"/>
</dbReference>
<evidence type="ECO:0000313" key="4">
    <source>
        <dbReference type="EMBL" id="AMJ75104.1"/>
    </source>
</evidence>
<dbReference type="GO" id="GO:0000156">
    <property type="term" value="F:phosphorelay response regulator activity"/>
    <property type="evidence" value="ECO:0007669"/>
    <property type="project" value="InterPro"/>
</dbReference>
<dbReference type="SMART" id="SM00850">
    <property type="entry name" value="LytTR"/>
    <property type="match status" value="1"/>
</dbReference>
<evidence type="ECO:0000313" key="6">
    <source>
        <dbReference type="Proteomes" id="UP000056750"/>
    </source>
</evidence>
<dbReference type="RefSeq" id="WP_057790565.1">
    <property type="nucleotide sequence ID" value="NZ_CANLMS010000001.1"/>
</dbReference>
<dbReference type="InterPro" id="IPR012379">
    <property type="entry name" value="LytTR_MHYE"/>
</dbReference>
<dbReference type="GO" id="GO:0003677">
    <property type="term" value="F:DNA binding"/>
    <property type="evidence" value="ECO:0007669"/>
    <property type="project" value="UniProtKB-KW"/>
</dbReference>
<dbReference type="Proteomes" id="UP000056750">
    <property type="component" value="Chromosome"/>
</dbReference>
<name>A0AAW7Z1A7_9ALTE</name>
<dbReference type="EMBL" id="JAUOQI010000006">
    <property type="protein sequence ID" value="MDO6577792.1"/>
    <property type="molecule type" value="Genomic_DNA"/>
</dbReference>
<keyword evidence="6" id="KW-1185">Reference proteome</keyword>
<evidence type="ECO:0000256" key="2">
    <source>
        <dbReference type="SAM" id="Phobius"/>
    </source>
</evidence>
<gene>
    <name evidence="4" type="ORF">AVL57_14730</name>
    <name evidence="5" type="ORF">Q4527_10340</name>
</gene>
<keyword evidence="2" id="KW-1133">Transmembrane helix</keyword>
<dbReference type="PROSITE" id="PS50930">
    <property type="entry name" value="HTH_LYTTR"/>
    <property type="match status" value="1"/>
</dbReference>
<protein>
    <submittedName>
        <fullName evidence="5">LytTR family DNA-binding domain-containing protein</fullName>
    </submittedName>
    <submittedName>
        <fullName evidence="4">Response regulator receiver protein</fullName>
    </submittedName>
</protein>
<organism evidence="5 7">
    <name type="scientific">Alteromonas stellipolaris</name>
    <dbReference type="NCBI Taxonomy" id="233316"/>
    <lineage>
        <taxon>Bacteria</taxon>
        <taxon>Pseudomonadati</taxon>
        <taxon>Pseudomonadota</taxon>
        <taxon>Gammaproteobacteria</taxon>
        <taxon>Alteromonadales</taxon>
        <taxon>Alteromonadaceae</taxon>
        <taxon>Alteromonas/Salinimonas group</taxon>
        <taxon>Alteromonas</taxon>
    </lineage>
</organism>
<dbReference type="EMBL" id="CP013926">
    <property type="protein sequence ID" value="AMJ75104.1"/>
    <property type="molecule type" value="Genomic_DNA"/>
</dbReference>
<dbReference type="PANTHER" id="PTHR37299">
    <property type="entry name" value="TRANSCRIPTIONAL REGULATOR-RELATED"/>
    <property type="match status" value="1"/>
</dbReference>
<evidence type="ECO:0000313" key="7">
    <source>
        <dbReference type="Proteomes" id="UP001170717"/>
    </source>
</evidence>
<dbReference type="PANTHER" id="PTHR37299:SF1">
    <property type="entry name" value="STAGE 0 SPORULATION PROTEIN A HOMOLOG"/>
    <property type="match status" value="1"/>
</dbReference>
<evidence type="ECO:0000256" key="1">
    <source>
        <dbReference type="ARBA" id="ARBA00023012"/>
    </source>
</evidence>
<feature type="transmembrane region" description="Helical" evidence="2">
    <location>
        <begin position="61"/>
        <end position="81"/>
    </location>
</feature>
<feature type="domain" description="HTH LytTR-type" evidence="3">
    <location>
        <begin position="197"/>
        <end position="301"/>
    </location>
</feature>
<evidence type="ECO:0000259" key="3">
    <source>
        <dbReference type="PROSITE" id="PS50930"/>
    </source>
</evidence>
<accession>A0AAW7Z1A7</accession>
<dbReference type="Pfam" id="PF04397">
    <property type="entry name" value="LytTR"/>
    <property type="match status" value="1"/>
</dbReference>